<reference evidence="2" key="1">
    <citation type="submission" date="2023-06" db="EMBL/GenBank/DDBJ databases">
        <title>Genome-scale phylogeny and comparative genomics of the fungal order Sordariales.</title>
        <authorList>
            <consortium name="Lawrence Berkeley National Laboratory"/>
            <person name="Hensen N."/>
            <person name="Bonometti L."/>
            <person name="Westerberg I."/>
            <person name="Brannstrom I.O."/>
            <person name="Guillou S."/>
            <person name="Cros-Aarteil S."/>
            <person name="Calhoun S."/>
            <person name="Haridas S."/>
            <person name="Kuo A."/>
            <person name="Mondo S."/>
            <person name="Pangilinan J."/>
            <person name="Riley R."/>
            <person name="LaButti K."/>
            <person name="Andreopoulos B."/>
            <person name="Lipzen A."/>
            <person name="Chen C."/>
            <person name="Yanf M."/>
            <person name="Daum C."/>
            <person name="Ng V."/>
            <person name="Clum A."/>
            <person name="Steindorff A."/>
            <person name="Ohm R."/>
            <person name="Martin F."/>
            <person name="Silar P."/>
            <person name="Natvig D."/>
            <person name="Lalanne C."/>
            <person name="Gautier V."/>
            <person name="Ament-velasquez S.L."/>
            <person name="Kruys A."/>
            <person name="Hutchinson M.I."/>
            <person name="Powell A.J."/>
            <person name="Barry K."/>
            <person name="Miller A.N."/>
            <person name="Grigoriev I.V."/>
            <person name="Debuchy R."/>
            <person name="Gladieux P."/>
            <person name="Thoren M.H."/>
            <person name="Johannesson H."/>
        </authorList>
    </citation>
    <scope>NUCLEOTIDE SEQUENCE</scope>
    <source>
        <strain evidence="2">SMH3187-1</strain>
    </source>
</reference>
<dbReference type="EMBL" id="JAUKUD010000005">
    <property type="protein sequence ID" value="KAK0744037.1"/>
    <property type="molecule type" value="Genomic_DNA"/>
</dbReference>
<sequence length="198" mass="21758">MSPSSARPPPLRTSRQRIPKIPSSPDLRRTPVPPSCDAISPTDPSLAHETRQVTSALNTLPGSTGLALSAELLTHELAHAFKIADASPSSGGGGSGTSKLQMLLLIEAYEAVLETCRRELGNIAALEAGGEDERGESGAMRRWEVQEEETRRRRRQWHIQEAIGILGHWLGVLYRIYDGIYEEPWEGGELDGMVRYHP</sequence>
<organism evidence="2 3">
    <name type="scientific">Schizothecium vesticola</name>
    <dbReference type="NCBI Taxonomy" id="314040"/>
    <lineage>
        <taxon>Eukaryota</taxon>
        <taxon>Fungi</taxon>
        <taxon>Dikarya</taxon>
        <taxon>Ascomycota</taxon>
        <taxon>Pezizomycotina</taxon>
        <taxon>Sordariomycetes</taxon>
        <taxon>Sordariomycetidae</taxon>
        <taxon>Sordariales</taxon>
        <taxon>Schizotheciaceae</taxon>
        <taxon>Schizothecium</taxon>
    </lineage>
</organism>
<evidence type="ECO:0000256" key="1">
    <source>
        <dbReference type="SAM" id="MobiDB-lite"/>
    </source>
</evidence>
<name>A0AA40ERC7_9PEZI</name>
<feature type="region of interest" description="Disordered" evidence="1">
    <location>
        <begin position="1"/>
        <end position="45"/>
    </location>
</feature>
<keyword evidence="3" id="KW-1185">Reference proteome</keyword>
<accession>A0AA40ERC7</accession>
<protein>
    <submittedName>
        <fullName evidence="2">Uncharacterized protein</fullName>
    </submittedName>
</protein>
<dbReference type="AlphaFoldDB" id="A0AA40ERC7"/>
<gene>
    <name evidence="2" type="ORF">B0T18DRAFT_431190</name>
</gene>
<dbReference type="Proteomes" id="UP001172155">
    <property type="component" value="Unassembled WGS sequence"/>
</dbReference>
<evidence type="ECO:0000313" key="2">
    <source>
        <dbReference type="EMBL" id="KAK0744037.1"/>
    </source>
</evidence>
<proteinExistence type="predicted"/>
<feature type="compositionally biased region" description="Pro residues" evidence="1">
    <location>
        <begin position="1"/>
        <end position="11"/>
    </location>
</feature>
<comment type="caution">
    <text evidence="2">The sequence shown here is derived from an EMBL/GenBank/DDBJ whole genome shotgun (WGS) entry which is preliminary data.</text>
</comment>
<evidence type="ECO:0000313" key="3">
    <source>
        <dbReference type="Proteomes" id="UP001172155"/>
    </source>
</evidence>